<name>A0A1B8AVF9_FUSPO</name>
<keyword evidence="1" id="KW-1133">Transmembrane helix</keyword>
<sequence length="568" mass="63322">MTTHHEMVRTIADSEWGIKVLHEFDTQPDTGAILGETLFETWYLFSHLDKNRLPADIKPVTLINGACPGHDSYSGETNCTQICTNPDTLFASWKTLWQCLSLATLTIGNATFSDSLQQTRGEFGELSPSVQINNALWEYYIMYESDFDGRTVLDLTYQCAAASCREMSMGECAIGQLDQGFFQTEKLEWIEMSNALQSLCDGLESDINIDIAGPGVLITYITQTAMVVFAWLFFLVLAANDLIQKSVAIFSRMFRKKNLGSGMLARRESVLEFLGQTNLAHATSTFLAELHEAQCFFVAAIEIGLINANSRPAIFTGADNWQSLLWNRDSIRFLAGMGVWPIILGQISLRRTQLDSMYYLLLSTLAVVLAGVAADTASKPDPDNIYKMFSSLNNLDECGGHPSLRTFCVEQRNSIYWFVFPAGSIYAFLGPLVILWWIKLWDVMVGSSWFIQKHKSLSDEQHGKWECVKRVALKSSLVLVHTAEAGAFACICLGLGVIRVPLLNLLLRGETGTWSVGQLVAVLIWAPVISKYAHLVLLGVEKGFRLRLSRAFEIVKRSEVGVTRNNNP</sequence>
<dbReference type="Proteomes" id="UP000091967">
    <property type="component" value="Unassembled WGS sequence"/>
</dbReference>
<accession>A0A1B8AVF9</accession>
<evidence type="ECO:0000313" key="2">
    <source>
        <dbReference type="EMBL" id="OBS24533.1"/>
    </source>
</evidence>
<feature type="transmembrane region" description="Helical" evidence="1">
    <location>
        <begin position="357"/>
        <end position="374"/>
    </location>
</feature>
<organism evidence="2 3">
    <name type="scientific">Fusarium poae</name>
    <dbReference type="NCBI Taxonomy" id="36050"/>
    <lineage>
        <taxon>Eukaryota</taxon>
        <taxon>Fungi</taxon>
        <taxon>Dikarya</taxon>
        <taxon>Ascomycota</taxon>
        <taxon>Pezizomycotina</taxon>
        <taxon>Sordariomycetes</taxon>
        <taxon>Hypocreomycetidae</taxon>
        <taxon>Hypocreales</taxon>
        <taxon>Nectriaceae</taxon>
        <taxon>Fusarium</taxon>
    </lineage>
</organism>
<keyword evidence="1" id="KW-0812">Transmembrane</keyword>
<dbReference type="OMA" id="FTGADNW"/>
<protein>
    <submittedName>
        <fullName evidence="2">Uncharacterized protein</fullName>
    </submittedName>
</protein>
<feature type="transmembrane region" description="Helical" evidence="1">
    <location>
        <begin position="518"/>
        <end position="540"/>
    </location>
</feature>
<proteinExistence type="predicted"/>
<comment type="caution">
    <text evidence="2">The sequence shown here is derived from an EMBL/GenBank/DDBJ whole genome shotgun (WGS) entry which is preliminary data.</text>
</comment>
<feature type="transmembrane region" description="Helical" evidence="1">
    <location>
        <begin position="478"/>
        <end position="498"/>
    </location>
</feature>
<keyword evidence="1" id="KW-0472">Membrane</keyword>
<feature type="transmembrane region" description="Helical" evidence="1">
    <location>
        <begin position="217"/>
        <end position="243"/>
    </location>
</feature>
<dbReference type="EMBL" id="LYXU01000002">
    <property type="protein sequence ID" value="OBS24533.1"/>
    <property type="molecule type" value="Genomic_DNA"/>
</dbReference>
<keyword evidence="3" id="KW-1185">Reference proteome</keyword>
<feature type="transmembrane region" description="Helical" evidence="1">
    <location>
        <begin position="415"/>
        <end position="438"/>
    </location>
</feature>
<evidence type="ECO:0000313" key="3">
    <source>
        <dbReference type="Proteomes" id="UP000091967"/>
    </source>
</evidence>
<gene>
    <name evidence="2" type="ORF">FPOA_05074</name>
</gene>
<evidence type="ECO:0000256" key="1">
    <source>
        <dbReference type="SAM" id="Phobius"/>
    </source>
</evidence>
<dbReference type="STRING" id="36050.A0A1B8AVF9"/>
<reference evidence="2 3" key="1">
    <citation type="submission" date="2016-06" db="EMBL/GenBank/DDBJ databases">
        <title>Living apart together: crosstalk between the core and supernumerary genomes in a fungal plant pathogen.</title>
        <authorList>
            <person name="Vanheule A."/>
            <person name="Audenaert K."/>
            <person name="Warris S."/>
            <person name="Van De Geest H."/>
            <person name="Schijlen E."/>
            <person name="Hofte M."/>
            <person name="De Saeger S."/>
            <person name="Haesaert G."/>
            <person name="Waalwijk C."/>
            <person name="Van Der Lee T."/>
        </authorList>
    </citation>
    <scope>NUCLEOTIDE SEQUENCE [LARGE SCALE GENOMIC DNA]</scope>
    <source>
        <strain evidence="2 3">2516</strain>
    </source>
</reference>
<dbReference type="AlphaFoldDB" id="A0A1B8AVF9"/>